<keyword evidence="2" id="KW-1185">Reference proteome</keyword>
<proteinExistence type="predicted"/>
<evidence type="ECO:0000313" key="2">
    <source>
        <dbReference type="Proteomes" id="UP000062260"/>
    </source>
</evidence>
<dbReference type="STRING" id="128944.AWM75_04650"/>
<reference evidence="2" key="2">
    <citation type="submission" date="2016-01" db="EMBL/GenBank/DDBJ databases">
        <title>Six Aerococcus type strain genome sequencing and assembly using PacBio and Illumina Hiseq.</title>
        <authorList>
            <person name="Carkaci D."/>
            <person name="Dargis R."/>
            <person name="Nielsen X.C."/>
            <person name="Skovgaard O."/>
            <person name="Fuursted K."/>
            <person name="Christensen J.J."/>
        </authorList>
    </citation>
    <scope>NUCLEOTIDE SEQUENCE [LARGE SCALE GENOMIC DNA]</scope>
    <source>
        <strain evidence="2">CCUG42038B</strain>
    </source>
</reference>
<dbReference type="AlphaFoldDB" id="A0A0X8FL56"/>
<sequence length="80" mass="8754">MKEIITIDSDYITLSQLLKGAGVIGTGGQAKWYLSEYTVLVDGETENRRGRKLYPGSSIIIPEVGEFIISSVTNEETADD</sequence>
<dbReference type="GO" id="GO:0003723">
    <property type="term" value="F:RNA binding"/>
    <property type="evidence" value="ECO:0007669"/>
    <property type="project" value="InterPro"/>
</dbReference>
<organism evidence="1 2">
    <name type="scientific">Aerococcus urinaehominis</name>
    <dbReference type="NCBI Taxonomy" id="128944"/>
    <lineage>
        <taxon>Bacteria</taxon>
        <taxon>Bacillati</taxon>
        <taxon>Bacillota</taxon>
        <taxon>Bacilli</taxon>
        <taxon>Lactobacillales</taxon>
        <taxon>Aerococcaceae</taxon>
        <taxon>Aerococcus</taxon>
    </lineage>
</organism>
<dbReference type="InterPro" id="IPR014330">
    <property type="entry name" value="RNA-bd_S4-rel_YaaA"/>
</dbReference>
<dbReference type="Pfam" id="PF13275">
    <property type="entry name" value="S4_2"/>
    <property type="match status" value="1"/>
</dbReference>
<dbReference type="OrthoDB" id="9811532at2"/>
<accession>A0A0X8FL56</accession>
<dbReference type="SUPFAM" id="SSF55174">
    <property type="entry name" value="Alpha-L RNA-binding motif"/>
    <property type="match status" value="1"/>
</dbReference>
<gene>
    <name evidence="1" type="ORF">AWM75_04650</name>
</gene>
<dbReference type="RefSeq" id="WP_067978855.1">
    <property type="nucleotide sequence ID" value="NZ_CP014163.1"/>
</dbReference>
<dbReference type="Proteomes" id="UP000062260">
    <property type="component" value="Chromosome"/>
</dbReference>
<dbReference type="KEGG" id="auh:AWM75_04650"/>
<protein>
    <submittedName>
        <fullName evidence="1">RNA-binding protein</fullName>
    </submittedName>
</protein>
<evidence type="ECO:0000313" key="1">
    <source>
        <dbReference type="EMBL" id="AMB99332.1"/>
    </source>
</evidence>
<dbReference type="NCBIfam" id="TIGR02988">
    <property type="entry name" value="YaaA_near_RecF"/>
    <property type="match status" value="1"/>
</dbReference>
<name>A0A0X8FL56_9LACT</name>
<dbReference type="EMBL" id="CP014163">
    <property type="protein sequence ID" value="AMB99332.1"/>
    <property type="molecule type" value="Genomic_DNA"/>
</dbReference>
<dbReference type="InterPro" id="IPR036986">
    <property type="entry name" value="S4_RNA-bd_sf"/>
</dbReference>
<reference evidence="1 2" key="1">
    <citation type="journal article" date="2016" name="Genome Announc.">
        <title>Complete Genome Sequences of Aerococcus christensenii CCUG 28831T, Aerococcus sanguinicola CCUG 43001T, Aerococcus urinae CCUG 36881T, Aerococcus urinaeequi CCUG 28094T, Aerococcus urinaehominis CCUG 42038 BT, and Aerococcus viridans CCUG 4311T.</title>
        <authorList>
            <person name="Carkaci D."/>
            <person name="Dargis R."/>
            <person name="Nielsen X.C."/>
            <person name="Skovgaard O."/>
            <person name="Fuursted K."/>
            <person name="Christensen J.J."/>
        </authorList>
    </citation>
    <scope>NUCLEOTIDE SEQUENCE [LARGE SCALE GENOMIC DNA]</scope>
    <source>
        <strain evidence="1 2">CCUG42038B</strain>
    </source>
</reference>
<dbReference type="Gene3D" id="3.10.290.10">
    <property type="entry name" value="RNA-binding S4 domain"/>
    <property type="match status" value="1"/>
</dbReference>
<dbReference type="PROSITE" id="PS50889">
    <property type="entry name" value="S4"/>
    <property type="match status" value="1"/>
</dbReference>